<evidence type="ECO:0000256" key="1">
    <source>
        <dbReference type="SAM" id="Phobius"/>
    </source>
</evidence>
<feature type="transmembrane region" description="Helical" evidence="1">
    <location>
        <begin position="45"/>
        <end position="66"/>
    </location>
</feature>
<proteinExistence type="predicted"/>
<feature type="transmembrane region" description="Helical" evidence="1">
    <location>
        <begin position="102"/>
        <end position="129"/>
    </location>
</feature>
<organism evidence="3 4">
    <name type="scientific">Hymenobacter setariae</name>
    <dbReference type="NCBI Taxonomy" id="2594794"/>
    <lineage>
        <taxon>Bacteria</taxon>
        <taxon>Pseudomonadati</taxon>
        <taxon>Bacteroidota</taxon>
        <taxon>Cytophagia</taxon>
        <taxon>Cytophagales</taxon>
        <taxon>Hymenobacteraceae</taxon>
        <taxon>Hymenobacter</taxon>
    </lineage>
</organism>
<dbReference type="OrthoDB" id="979246at2"/>
<keyword evidence="1" id="KW-0472">Membrane</keyword>
<protein>
    <submittedName>
        <fullName evidence="3">DUF4199 domain-containing protein</fullName>
    </submittedName>
</protein>
<comment type="caution">
    <text evidence="3">The sequence shown here is derived from an EMBL/GenBank/DDBJ whole genome shotgun (WGS) entry which is preliminary data.</text>
</comment>
<gene>
    <name evidence="3" type="ORF">FNT36_02075</name>
</gene>
<dbReference type="AlphaFoldDB" id="A0A558C2J5"/>
<keyword evidence="2" id="KW-0732">Signal</keyword>
<reference evidence="3 4" key="1">
    <citation type="submission" date="2019-07" db="EMBL/GenBank/DDBJ databases">
        <title>Hymenobacter sp. straun FUR1 Genome sequencing and assembly.</title>
        <authorList>
            <person name="Chhetri G."/>
        </authorList>
    </citation>
    <scope>NUCLEOTIDE SEQUENCE [LARGE SCALE GENOMIC DNA]</scope>
    <source>
        <strain evidence="3 4">Fur1</strain>
    </source>
</reference>
<keyword evidence="1" id="KW-1133">Transmembrane helix</keyword>
<feature type="chain" id="PRO_5021725704" evidence="2">
    <location>
        <begin position="27"/>
        <end position="188"/>
    </location>
</feature>
<feature type="transmembrane region" description="Helical" evidence="1">
    <location>
        <begin position="141"/>
        <end position="174"/>
    </location>
</feature>
<evidence type="ECO:0000256" key="2">
    <source>
        <dbReference type="SAM" id="SignalP"/>
    </source>
</evidence>
<feature type="signal peptide" evidence="2">
    <location>
        <begin position="1"/>
        <end position="26"/>
    </location>
</feature>
<sequence>MQYSNLGRRTSWLGCFLTSCSCLFMAAHSTSIAPVLTPERNGFRYGLITAAVLCAYTLVAALLGFFSRIEAGSLDVLILIIGSVLAIRNFRNVRGDHMPYLGGYGTGIITALVASIVLGLFFVILTVVMPNSMDLTQVENLFGFDLSVVVALLAIVLMGAMTGVITALVAMQYYKVQVSNPLQMLEES</sequence>
<dbReference type="Pfam" id="PF13858">
    <property type="entry name" value="DUF4199"/>
    <property type="match status" value="1"/>
</dbReference>
<evidence type="ECO:0000313" key="4">
    <source>
        <dbReference type="Proteomes" id="UP000317624"/>
    </source>
</evidence>
<dbReference type="EMBL" id="VMRJ01000001">
    <property type="protein sequence ID" value="TVT42902.1"/>
    <property type="molecule type" value="Genomic_DNA"/>
</dbReference>
<keyword evidence="1" id="KW-0812">Transmembrane</keyword>
<name>A0A558C2J5_9BACT</name>
<feature type="transmembrane region" description="Helical" evidence="1">
    <location>
        <begin position="73"/>
        <end position="90"/>
    </location>
</feature>
<evidence type="ECO:0000313" key="3">
    <source>
        <dbReference type="EMBL" id="TVT42902.1"/>
    </source>
</evidence>
<accession>A0A558C2J5</accession>
<dbReference type="InterPro" id="IPR025250">
    <property type="entry name" value="DUF4199"/>
</dbReference>
<dbReference type="Proteomes" id="UP000317624">
    <property type="component" value="Unassembled WGS sequence"/>
</dbReference>
<keyword evidence="4" id="KW-1185">Reference proteome</keyword>